<evidence type="ECO:0000313" key="2">
    <source>
        <dbReference type="Proteomes" id="UP000783287"/>
    </source>
</evidence>
<protein>
    <submittedName>
        <fullName evidence="1">Uncharacterized protein</fullName>
    </submittedName>
</protein>
<gene>
    <name evidence="1" type="ORF">KC909_06920</name>
</gene>
<evidence type="ECO:0000313" key="1">
    <source>
        <dbReference type="EMBL" id="MCA9384065.1"/>
    </source>
</evidence>
<name>A0A955L708_9BACT</name>
<dbReference type="EMBL" id="JAGQLK010000234">
    <property type="protein sequence ID" value="MCA9384065.1"/>
    <property type="molecule type" value="Genomic_DNA"/>
</dbReference>
<dbReference type="AlphaFoldDB" id="A0A955L708"/>
<dbReference type="Proteomes" id="UP000783287">
    <property type="component" value="Unassembled WGS sequence"/>
</dbReference>
<sequence length="318" mass="35942">MSEVPREYLDAFDLAIRRNDTVEDAAILEGYDTLQFALERSRALVWNHNLHYALAATVLSNGVEYYRPTFWADNVTTHLSTTLVELAQIGERALMSNREIFLRNQWWQFPSSYDLDALLESFHYGASQTENHTHPAYAVTGISTAVKHMVPVINNARFGCDLEEELAKQAFINSFRPKKQDNRFPAHGILYEFMTLGAGGAALELDSILLPPGPLFKFDYLPGIAEVQKHPVPLVYFTLEPEYRKVLTQLKQLAHQYTQQNKRMFLGDEAHDLPDYAGHTPLCPAGFIIDGEIIAVRLAQLLADSIPSGYWQADTVLV</sequence>
<reference evidence="1" key="2">
    <citation type="journal article" date="2021" name="Microbiome">
        <title>Successional dynamics and alternative stable states in a saline activated sludge microbial community over 9 years.</title>
        <authorList>
            <person name="Wang Y."/>
            <person name="Ye J."/>
            <person name="Ju F."/>
            <person name="Liu L."/>
            <person name="Boyd J.A."/>
            <person name="Deng Y."/>
            <person name="Parks D.H."/>
            <person name="Jiang X."/>
            <person name="Yin X."/>
            <person name="Woodcroft B.J."/>
            <person name="Tyson G.W."/>
            <person name="Hugenholtz P."/>
            <person name="Polz M.F."/>
            <person name="Zhang T."/>
        </authorList>
    </citation>
    <scope>NUCLEOTIDE SEQUENCE</scope>
    <source>
        <strain evidence="1">HKST-UBA14</strain>
    </source>
</reference>
<comment type="caution">
    <text evidence="1">The sequence shown here is derived from an EMBL/GenBank/DDBJ whole genome shotgun (WGS) entry which is preliminary data.</text>
</comment>
<reference evidence="1" key="1">
    <citation type="submission" date="2020-04" db="EMBL/GenBank/DDBJ databases">
        <authorList>
            <person name="Zhang T."/>
        </authorList>
    </citation>
    <scope>NUCLEOTIDE SEQUENCE</scope>
    <source>
        <strain evidence="1">HKST-UBA14</strain>
    </source>
</reference>
<organism evidence="1 2">
    <name type="scientific">Candidatus Dojkabacteria bacterium</name>
    <dbReference type="NCBI Taxonomy" id="2099670"/>
    <lineage>
        <taxon>Bacteria</taxon>
        <taxon>Candidatus Dojkabacteria</taxon>
    </lineage>
</organism>
<accession>A0A955L708</accession>
<proteinExistence type="predicted"/>